<keyword evidence="5" id="KW-0902">Two-component regulatory system</keyword>
<dbReference type="CDD" id="cd17557">
    <property type="entry name" value="REC_Rcp-like"/>
    <property type="match status" value="1"/>
</dbReference>
<dbReference type="SUPFAM" id="SSF47384">
    <property type="entry name" value="Homodimeric domain of signal transducing histidine kinase"/>
    <property type="match status" value="1"/>
</dbReference>
<comment type="caution">
    <text evidence="10">The sequence shown here is derived from an EMBL/GenBank/DDBJ whole genome shotgun (WGS) entry which is preliminary data.</text>
</comment>
<dbReference type="InterPro" id="IPR036097">
    <property type="entry name" value="HisK_dim/P_sf"/>
</dbReference>
<sequence>MEDKIILLVEDNPTDVSLILRAFEKSRMLNKVVIARDGEEALDYLFGTGVYAGRDVTDTPMVILLDLRLPKISGLEVLQRLRANEHTRLVPVVVLTASMEDKDVLDSYHLGANSFVRKPLDLNEFVEAIIHLGLYWLVINEIPRITNFSRFEQEMVRIDWLNLVGQMAPGIAHQLRNRMTGVRGFLQMINEREEFLAHRDYIKLMLGELDAANSIISQFLFLTKRKGEDLTLQNLNTLLESLLPLIKAEAADTGKDIFIQLEDVPDLMLNEKEIQHLTLNLVRNGLEAMPEGGHLTLRTAGTEEYVVLSVQDQGTGIDPNTMNQLGTPFFTTKPEEPDLVWPPVIPLPGSITPG</sequence>
<feature type="domain" description="Response regulatory" evidence="9">
    <location>
        <begin position="5"/>
        <end position="133"/>
    </location>
</feature>
<dbReference type="PROSITE" id="PS50110">
    <property type="entry name" value="RESPONSE_REGULATORY"/>
    <property type="match status" value="1"/>
</dbReference>
<dbReference type="RefSeq" id="WP_099083156.1">
    <property type="nucleotide sequence ID" value="NZ_AWQQ01000055.1"/>
</dbReference>
<dbReference type="OrthoDB" id="505470at2"/>
<evidence type="ECO:0000256" key="6">
    <source>
        <dbReference type="ARBA" id="ARBA00024867"/>
    </source>
</evidence>
<dbReference type="InterPro" id="IPR036890">
    <property type="entry name" value="HATPase_C_sf"/>
</dbReference>
<name>A0A2C6MEN9_9FIRM</name>
<feature type="domain" description="Histidine kinase" evidence="8">
    <location>
        <begin position="170"/>
        <end position="354"/>
    </location>
</feature>
<dbReference type="Pfam" id="PF02518">
    <property type="entry name" value="HATPase_c"/>
    <property type="match status" value="1"/>
</dbReference>
<evidence type="ECO:0000256" key="3">
    <source>
        <dbReference type="ARBA" id="ARBA00018672"/>
    </source>
</evidence>
<keyword evidence="7" id="KW-0597">Phosphoprotein</keyword>
<keyword evidence="11" id="KW-1185">Reference proteome</keyword>
<evidence type="ECO:0000259" key="9">
    <source>
        <dbReference type="PROSITE" id="PS50110"/>
    </source>
</evidence>
<organism evidence="10 11">
    <name type="scientific">Desulforamulus profundi</name>
    <dbReference type="NCBI Taxonomy" id="1383067"/>
    <lineage>
        <taxon>Bacteria</taxon>
        <taxon>Bacillati</taxon>
        <taxon>Bacillota</taxon>
        <taxon>Clostridia</taxon>
        <taxon>Eubacteriales</taxon>
        <taxon>Peptococcaceae</taxon>
        <taxon>Desulforamulus</taxon>
    </lineage>
</organism>
<evidence type="ECO:0000256" key="2">
    <source>
        <dbReference type="ARBA" id="ARBA00012438"/>
    </source>
</evidence>
<comment type="catalytic activity">
    <reaction evidence="1">
        <text>ATP + protein L-histidine = ADP + protein N-phospho-L-histidine.</text>
        <dbReference type="EC" id="2.7.13.3"/>
    </reaction>
</comment>
<evidence type="ECO:0000313" key="11">
    <source>
        <dbReference type="Proteomes" id="UP000222564"/>
    </source>
</evidence>
<dbReference type="InterPro" id="IPR052893">
    <property type="entry name" value="TCS_response_regulator"/>
</dbReference>
<accession>A0A2C6MEN9</accession>
<dbReference type="AlphaFoldDB" id="A0A2C6MEN9"/>
<keyword evidence="4" id="KW-0808">Transferase</keyword>
<feature type="modified residue" description="4-aspartylphosphate" evidence="7">
    <location>
        <position position="66"/>
    </location>
</feature>
<dbReference type="SUPFAM" id="SSF52172">
    <property type="entry name" value="CheY-like"/>
    <property type="match status" value="1"/>
</dbReference>
<dbReference type="Gene3D" id="1.10.287.130">
    <property type="match status" value="1"/>
</dbReference>
<dbReference type="PANTHER" id="PTHR44520">
    <property type="entry name" value="RESPONSE REGULATOR RCP1-RELATED"/>
    <property type="match status" value="1"/>
</dbReference>
<dbReference type="PROSITE" id="PS50109">
    <property type="entry name" value="HIS_KIN"/>
    <property type="match status" value="1"/>
</dbReference>
<dbReference type="EC" id="2.7.13.3" evidence="2"/>
<evidence type="ECO:0000256" key="1">
    <source>
        <dbReference type="ARBA" id="ARBA00000085"/>
    </source>
</evidence>
<dbReference type="SMART" id="SM00388">
    <property type="entry name" value="HisKA"/>
    <property type="match status" value="1"/>
</dbReference>
<dbReference type="GO" id="GO:0000155">
    <property type="term" value="F:phosphorelay sensor kinase activity"/>
    <property type="evidence" value="ECO:0007669"/>
    <property type="project" value="InterPro"/>
</dbReference>
<dbReference type="EMBL" id="AWQQ01000055">
    <property type="protein sequence ID" value="PHJ38094.1"/>
    <property type="molecule type" value="Genomic_DNA"/>
</dbReference>
<proteinExistence type="predicted"/>
<dbReference type="Proteomes" id="UP000222564">
    <property type="component" value="Unassembled WGS sequence"/>
</dbReference>
<dbReference type="Pfam" id="PF00512">
    <property type="entry name" value="HisKA"/>
    <property type="match status" value="1"/>
</dbReference>
<dbReference type="InterPro" id="IPR003661">
    <property type="entry name" value="HisK_dim/P_dom"/>
</dbReference>
<evidence type="ECO:0000256" key="7">
    <source>
        <dbReference type="PROSITE-ProRule" id="PRU00169"/>
    </source>
</evidence>
<evidence type="ECO:0000256" key="5">
    <source>
        <dbReference type="ARBA" id="ARBA00023012"/>
    </source>
</evidence>
<dbReference type="InterPro" id="IPR001789">
    <property type="entry name" value="Sig_transdc_resp-reg_receiver"/>
</dbReference>
<dbReference type="InterPro" id="IPR011006">
    <property type="entry name" value="CheY-like_superfamily"/>
</dbReference>
<protein>
    <recommendedName>
        <fullName evidence="3">Stage 0 sporulation protein A homolog</fullName>
        <ecNumber evidence="2">2.7.13.3</ecNumber>
    </recommendedName>
</protein>
<dbReference type="InterPro" id="IPR003594">
    <property type="entry name" value="HATPase_dom"/>
</dbReference>
<reference evidence="10 11" key="1">
    <citation type="submission" date="2013-09" db="EMBL/GenBank/DDBJ databases">
        <title>Biodegradation of hydrocarbons in the deep terrestrial subsurface : characterization of a microbial consortium composed of two Desulfotomaculum species originating from a deep geological formation.</title>
        <authorList>
            <person name="Aullo T."/>
            <person name="Berlendis S."/>
            <person name="Lascourreges J.-F."/>
            <person name="Dessort D."/>
            <person name="Saint-Laurent S."/>
            <person name="Schraauwers B."/>
            <person name="Mas J."/>
            <person name="Magot M."/>
            <person name="Ranchou-Peyruse A."/>
        </authorList>
    </citation>
    <scope>NUCLEOTIDE SEQUENCE [LARGE SCALE GENOMIC DNA]</scope>
    <source>
        <strain evidence="10 11">Bs107</strain>
    </source>
</reference>
<dbReference type="Pfam" id="PF00072">
    <property type="entry name" value="Response_reg"/>
    <property type="match status" value="1"/>
</dbReference>
<dbReference type="PANTHER" id="PTHR44520:SF1">
    <property type="entry name" value="TWO-COMPONENT SYSTEM REGULATORY PROTEIN"/>
    <property type="match status" value="1"/>
</dbReference>
<comment type="function">
    <text evidence="6">May play the central regulatory role in sporulation. It may be an element of the effector pathway responsible for the activation of sporulation genes in response to nutritional stress. Spo0A may act in concert with spo0H (a sigma factor) to control the expression of some genes that are critical to the sporulation process.</text>
</comment>
<dbReference type="Gene3D" id="3.30.565.10">
    <property type="entry name" value="Histidine kinase-like ATPase, C-terminal domain"/>
    <property type="match status" value="1"/>
</dbReference>
<dbReference type="CDD" id="cd00082">
    <property type="entry name" value="HisKA"/>
    <property type="match status" value="1"/>
</dbReference>
<dbReference type="SMART" id="SM00448">
    <property type="entry name" value="REC"/>
    <property type="match status" value="1"/>
</dbReference>
<evidence type="ECO:0000256" key="4">
    <source>
        <dbReference type="ARBA" id="ARBA00022777"/>
    </source>
</evidence>
<gene>
    <name evidence="10" type="ORF">P378_11300</name>
</gene>
<evidence type="ECO:0000313" key="10">
    <source>
        <dbReference type="EMBL" id="PHJ38094.1"/>
    </source>
</evidence>
<dbReference type="InterPro" id="IPR005467">
    <property type="entry name" value="His_kinase_dom"/>
</dbReference>
<keyword evidence="4" id="KW-0418">Kinase</keyword>
<dbReference type="Gene3D" id="3.40.50.2300">
    <property type="match status" value="1"/>
</dbReference>
<evidence type="ECO:0000259" key="8">
    <source>
        <dbReference type="PROSITE" id="PS50109"/>
    </source>
</evidence>
<dbReference type="SUPFAM" id="SSF55874">
    <property type="entry name" value="ATPase domain of HSP90 chaperone/DNA topoisomerase II/histidine kinase"/>
    <property type="match status" value="1"/>
</dbReference>